<keyword evidence="1" id="KW-0732">Signal</keyword>
<dbReference type="InterPro" id="IPR011990">
    <property type="entry name" value="TPR-like_helical_dom_sf"/>
</dbReference>
<evidence type="ECO:0000256" key="1">
    <source>
        <dbReference type="SAM" id="SignalP"/>
    </source>
</evidence>
<feature type="chain" id="PRO_5018740976" description="Tetratricopeptide repeat protein" evidence="1">
    <location>
        <begin position="26"/>
        <end position="376"/>
    </location>
</feature>
<evidence type="ECO:0000313" key="2">
    <source>
        <dbReference type="EMBL" id="AZQ64448.1"/>
    </source>
</evidence>
<dbReference type="Gene3D" id="1.25.40.10">
    <property type="entry name" value="Tetratricopeptide repeat domain"/>
    <property type="match status" value="1"/>
</dbReference>
<protein>
    <recommendedName>
        <fullName evidence="4">Tetratricopeptide repeat protein</fullName>
    </recommendedName>
</protein>
<sequence>MRKSIYTFFITSILILSFSSNVVLAQNNDDKELALAITIDSAVYHESGDVVDYKINYDVFTQRVFQKLHRNSSDWKEYIQVFKEQLRLGDLLVEQIGNNGEYAFVKILENNKGNKSLLYRVLKGDGWLDYNEMLLAQNHYGAWQIIDIYFYSGGAFFSDIVATMLAEENPDLVTNKLYQESLLRIRELYGYNQQGLYGNTLTSYDSLSNYFKKQKSPRLALIQAQAAQGNLSELEALKDKYLIDYPFDKSIRLLMSEIYGAVDNYELSKLMLDELSDLIGGDDYLLLREAEIYLSWQKGSKSKKILKKLIKSEVYQTEARLLLLDVYYSEGNYKNLLDELLKVSDEVGVAPKEILPEEQYHQFYISSYWTRYKKLK</sequence>
<evidence type="ECO:0000313" key="3">
    <source>
        <dbReference type="Proteomes" id="UP000267268"/>
    </source>
</evidence>
<reference evidence="2 3" key="1">
    <citation type="submission" date="2018-12" db="EMBL/GenBank/DDBJ databases">
        <title>Flammeovirga pectinis sp. nov., isolated from the gut of the Korean scallop, Patinopecten yessoensis.</title>
        <authorList>
            <person name="Bae J.-W."/>
            <person name="Jeong Y.-S."/>
            <person name="Kang W."/>
        </authorList>
    </citation>
    <scope>NUCLEOTIDE SEQUENCE [LARGE SCALE GENOMIC DNA]</scope>
    <source>
        <strain evidence="2 3">L12M1</strain>
    </source>
</reference>
<dbReference type="RefSeq" id="WP_126618145.1">
    <property type="nucleotide sequence ID" value="NZ_CP034562.1"/>
</dbReference>
<dbReference type="EMBL" id="CP034562">
    <property type="protein sequence ID" value="AZQ64448.1"/>
    <property type="molecule type" value="Genomic_DNA"/>
</dbReference>
<organism evidence="2 3">
    <name type="scientific">Flammeovirga pectinis</name>
    <dbReference type="NCBI Taxonomy" id="2494373"/>
    <lineage>
        <taxon>Bacteria</taxon>
        <taxon>Pseudomonadati</taxon>
        <taxon>Bacteroidota</taxon>
        <taxon>Cytophagia</taxon>
        <taxon>Cytophagales</taxon>
        <taxon>Flammeovirgaceae</taxon>
        <taxon>Flammeovirga</taxon>
    </lineage>
</organism>
<evidence type="ECO:0008006" key="4">
    <source>
        <dbReference type="Google" id="ProtNLM"/>
    </source>
</evidence>
<dbReference type="AlphaFoldDB" id="A0A3Q9FR29"/>
<gene>
    <name evidence="2" type="ORF">EI427_20190</name>
</gene>
<dbReference type="Proteomes" id="UP000267268">
    <property type="component" value="Chromosome 1"/>
</dbReference>
<accession>A0A3Q9FR29</accession>
<dbReference type="SUPFAM" id="SSF48452">
    <property type="entry name" value="TPR-like"/>
    <property type="match status" value="1"/>
</dbReference>
<keyword evidence="3" id="KW-1185">Reference proteome</keyword>
<proteinExistence type="predicted"/>
<feature type="signal peptide" evidence="1">
    <location>
        <begin position="1"/>
        <end position="25"/>
    </location>
</feature>
<dbReference type="KEGG" id="fll:EI427_20190"/>
<dbReference type="OrthoDB" id="975194at2"/>
<name>A0A3Q9FR29_9BACT</name>